<proteinExistence type="predicted"/>
<reference evidence="1" key="1">
    <citation type="submission" date="2022-04" db="EMBL/GenBank/DDBJ databases">
        <title>Genome of the entomopathogenic fungus Entomophthora muscae.</title>
        <authorList>
            <person name="Elya C."/>
            <person name="Lovett B.R."/>
            <person name="Lee E."/>
            <person name="Macias A.M."/>
            <person name="Hajek A.E."/>
            <person name="De Bivort B.L."/>
            <person name="Kasson M.T."/>
            <person name="De Fine Licht H.H."/>
            <person name="Stajich J.E."/>
        </authorList>
    </citation>
    <scope>NUCLEOTIDE SEQUENCE</scope>
    <source>
        <strain evidence="1">Berkeley</strain>
    </source>
</reference>
<gene>
    <name evidence="1" type="ORF">DSO57_1017483</name>
</gene>
<protein>
    <submittedName>
        <fullName evidence="1">Uncharacterized protein</fullName>
    </submittedName>
</protein>
<evidence type="ECO:0000313" key="1">
    <source>
        <dbReference type="EMBL" id="KAJ9054179.1"/>
    </source>
</evidence>
<accession>A0ACC2RVW1</accession>
<keyword evidence="2" id="KW-1185">Reference proteome</keyword>
<dbReference type="Proteomes" id="UP001165960">
    <property type="component" value="Unassembled WGS sequence"/>
</dbReference>
<sequence length="192" mass="20861">MSLKNYYILSLIAIVPISLSFPLTDDKTYVTLADLRAKMQTISASSHATTGSNYGTSIAEPLGSSRIQRTARAITTLNMPEIHPNAVNLLALLPASDIKPISKLQSVTRPFHSPNPIQNKKAPPATDPTLSYTYGGDHIATQSTAGTKVQPSQCETYTPLVFDLIPVGIFDKEKYPCGTMYEGELIETDQCN</sequence>
<comment type="caution">
    <text evidence="1">The sequence shown here is derived from an EMBL/GenBank/DDBJ whole genome shotgun (WGS) entry which is preliminary data.</text>
</comment>
<evidence type="ECO:0000313" key="2">
    <source>
        <dbReference type="Proteomes" id="UP001165960"/>
    </source>
</evidence>
<organism evidence="1 2">
    <name type="scientific">Entomophthora muscae</name>
    <dbReference type="NCBI Taxonomy" id="34485"/>
    <lineage>
        <taxon>Eukaryota</taxon>
        <taxon>Fungi</taxon>
        <taxon>Fungi incertae sedis</taxon>
        <taxon>Zoopagomycota</taxon>
        <taxon>Entomophthoromycotina</taxon>
        <taxon>Entomophthoromycetes</taxon>
        <taxon>Entomophthorales</taxon>
        <taxon>Entomophthoraceae</taxon>
        <taxon>Entomophthora</taxon>
    </lineage>
</organism>
<name>A0ACC2RVW1_9FUNG</name>
<dbReference type="EMBL" id="QTSX02006463">
    <property type="protein sequence ID" value="KAJ9054179.1"/>
    <property type="molecule type" value="Genomic_DNA"/>
</dbReference>